<organism evidence="1 2">
    <name type="scientific">Ancylostoma ceylanicum</name>
    <dbReference type="NCBI Taxonomy" id="53326"/>
    <lineage>
        <taxon>Eukaryota</taxon>
        <taxon>Metazoa</taxon>
        <taxon>Ecdysozoa</taxon>
        <taxon>Nematoda</taxon>
        <taxon>Chromadorea</taxon>
        <taxon>Rhabditida</taxon>
        <taxon>Rhabditina</taxon>
        <taxon>Rhabditomorpha</taxon>
        <taxon>Strongyloidea</taxon>
        <taxon>Ancylostomatidae</taxon>
        <taxon>Ancylostomatinae</taxon>
        <taxon>Ancylostoma</taxon>
    </lineage>
</organism>
<accession>A0A016VCK4</accession>
<evidence type="ECO:0000313" key="2">
    <source>
        <dbReference type="Proteomes" id="UP000024635"/>
    </source>
</evidence>
<proteinExistence type="predicted"/>
<name>A0A016VCK4_9BILA</name>
<dbReference type="AlphaFoldDB" id="A0A016VCK4"/>
<keyword evidence="2" id="KW-1185">Reference proteome</keyword>
<dbReference type="EMBL" id="JARK01001348">
    <property type="protein sequence ID" value="EYC25140.1"/>
    <property type="molecule type" value="Genomic_DNA"/>
</dbReference>
<reference evidence="2" key="1">
    <citation type="journal article" date="2015" name="Nat. Genet.">
        <title>The genome and transcriptome of the zoonotic hookworm Ancylostoma ceylanicum identify infection-specific gene families.</title>
        <authorList>
            <person name="Schwarz E.M."/>
            <person name="Hu Y."/>
            <person name="Antoshechkin I."/>
            <person name="Miller M.M."/>
            <person name="Sternberg P.W."/>
            <person name="Aroian R.V."/>
        </authorList>
    </citation>
    <scope>NUCLEOTIDE SEQUENCE</scope>
    <source>
        <strain evidence="2">HY135</strain>
    </source>
</reference>
<sequence length="70" mass="7896">MKTTDRQSLFLHTRLNLQYMGSAITEIRGVVIHLRLSDCLPTITGSVSCGTKIVLCLSSQIDFHFNTIHY</sequence>
<evidence type="ECO:0000313" key="1">
    <source>
        <dbReference type="EMBL" id="EYC25140.1"/>
    </source>
</evidence>
<dbReference type="Proteomes" id="UP000024635">
    <property type="component" value="Unassembled WGS sequence"/>
</dbReference>
<protein>
    <submittedName>
        <fullName evidence="1">Uncharacterized protein</fullName>
    </submittedName>
</protein>
<comment type="caution">
    <text evidence="1">The sequence shown here is derived from an EMBL/GenBank/DDBJ whole genome shotgun (WGS) entry which is preliminary data.</text>
</comment>
<gene>
    <name evidence="1" type="primary">Acey_s0012.g1723</name>
    <name evidence="1" type="ORF">Y032_0012g1723</name>
</gene>